<accession>A0A8X6J9G4</accession>
<reference evidence="1" key="1">
    <citation type="submission" date="2020-07" db="EMBL/GenBank/DDBJ databases">
        <title>Multicomponent nature underlies the extraordinary mechanical properties of spider dragline silk.</title>
        <authorList>
            <person name="Kono N."/>
            <person name="Nakamura H."/>
            <person name="Mori M."/>
            <person name="Yoshida Y."/>
            <person name="Ohtoshi R."/>
            <person name="Malay A.D."/>
            <person name="Moran D.A.P."/>
            <person name="Tomita M."/>
            <person name="Numata K."/>
            <person name="Arakawa K."/>
        </authorList>
    </citation>
    <scope>NUCLEOTIDE SEQUENCE</scope>
</reference>
<evidence type="ECO:0000313" key="2">
    <source>
        <dbReference type="Proteomes" id="UP000887116"/>
    </source>
</evidence>
<comment type="caution">
    <text evidence="1">The sequence shown here is derived from an EMBL/GenBank/DDBJ whole genome shotgun (WGS) entry which is preliminary data.</text>
</comment>
<dbReference type="AlphaFoldDB" id="A0A8X6J9G4"/>
<evidence type="ECO:0000313" key="1">
    <source>
        <dbReference type="EMBL" id="GFR26175.1"/>
    </source>
</evidence>
<gene>
    <name evidence="1" type="primary">AVEN_75556_1</name>
    <name evidence="1" type="ORF">TNCT_563241</name>
</gene>
<dbReference type="EMBL" id="BMAO01028637">
    <property type="protein sequence ID" value="GFR26175.1"/>
    <property type="molecule type" value="Genomic_DNA"/>
</dbReference>
<organism evidence="1 2">
    <name type="scientific">Trichonephila clavata</name>
    <name type="common">Joro spider</name>
    <name type="synonym">Nephila clavata</name>
    <dbReference type="NCBI Taxonomy" id="2740835"/>
    <lineage>
        <taxon>Eukaryota</taxon>
        <taxon>Metazoa</taxon>
        <taxon>Ecdysozoa</taxon>
        <taxon>Arthropoda</taxon>
        <taxon>Chelicerata</taxon>
        <taxon>Arachnida</taxon>
        <taxon>Araneae</taxon>
        <taxon>Araneomorphae</taxon>
        <taxon>Entelegynae</taxon>
        <taxon>Araneoidea</taxon>
        <taxon>Nephilidae</taxon>
        <taxon>Trichonephila</taxon>
    </lineage>
</organism>
<dbReference type="Proteomes" id="UP000887116">
    <property type="component" value="Unassembled WGS sequence"/>
</dbReference>
<keyword evidence="2" id="KW-1185">Reference proteome</keyword>
<dbReference type="OrthoDB" id="6432725at2759"/>
<name>A0A8X6J9G4_TRICU</name>
<protein>
    <submittedName>
        <fullName evidence="1">Uncharacterized protein</fullName>
    </submittedName>
</protein>
<proteinExistence type="predicted"/>
<sequence length="82" mass="9141">MIKCGLYTELHYVCSEILCNKKALVTTDSEKNTLNNLSVLGALSTGSGFSQEEEKFSVMNVRYMSKDKFASCEKLTSEVMKS</sequence>